<comment type="caution">
    <text evidence="2">The sequence shown here is derived from an EMBL/GenBank/DDBJ whole genome shotgun (WGS) entry which is preliminary data.</text>
</comment>
<dbReference type="EMBL" id="RDQH01000327">
    <property type="protein sequence ID" value="RXI07976.1"/>
    <property type="molecule type" value="Genomic_DNA"/>
</dbReference>
<protein>
    <recommendedName>
        <fullName evidence="1">FRIGIDA-like protein</fullName>
    </recommendedName>
</protein>
<evidence type="ECO:0000313" key="3">
    <source>
        <dbReference type="Proteomes" id="UP000290289"/>
    </source>
</evidence>
<evidence type="ECO:0000256" key="1">
    <source>
        <dbReference type="RuleBase" id="RU364012"/>
    </source>
</evidence>
<dbReference type="GO" id="GO:0030154">
    <property type="term" value="P:cell differentiation"/>
    <property type="evidence" value="ECO:0007669"/>
    <property type="project" value="UniProtKB-KW"/>
</dbReference>
<dbReference type="PANTHER" id="PTHR35510">
    <property type="entry name" value="DBH-LIKE MONOOXYGENASE"/>
    <property type="match status" value="1"/>
</dbReference>
<dbReference type="AlphaFoldDB" id="A0A498KKJ0"/>
<sequence length="119" mass="13644">MDYGGFWRFMTTRKKELEALRLQMPLALGDCVNLAKFVLEAISEVIEELPSENNEKAIVLFKLVSCPPIFSLRSDLITSFKDQFLRSSHYDMRRSAEEDDETIQNNANRCIGVAPWVPS</sequence>
<keyword evidence="1" id="KW-0287">Flowering</keyword>
<comment type="similarity">
    <text evidence="1">Belongs to the Frigida family.</text>
</comment>
<name>A0A498KKJ0_MALDO</name>
<reference evidence="2 3" key="1">
    <citation type="submission" date="2018-10" db="EMBL/GenBank/DDBJ databases">
        <title>A high-quality apple genome assembly.</title>
        <authorList>
            <person name="Hu J."/>
        </authorList>
    </citation>
    <scope>NUCLEOTIDE SEQUENCE [LARGE SCALE GENOMIC DNA]</scope>
    <source>
        <strain evidence="3">cv. HFTH1</strain>
        <tissue evidence="2">Young leaf</tissue>
    </source>
</reference>
<dbReference type="GO" id="GO:0009908">
    <property type="term" value="P:flower development"/>
    <property type="evidence" value="ECO:0007669"/>
    <property type="project" value="UniProtKB-KW"/>
</dbReference>
<dbReference type="Pfam" id="PF07899">
    <property type="entry name" value="Frigida"/>
    <property type="match status" value="1"/>
</dbReference>
<dbReference type="PANTHER" id="PTHR35510:SF1">
    <property type="entry name" value="DBH-LIKE MONOOXYGENASE"/>
    <property type="match status" value="1"/>
</dbReference>
<dbReference type="InterPro" id="IPR012474">
    <property type="entry name" value="Frigida"/>
</dbReference>
<gene>
    <name evidence="2" type="ORF">DVH24_014542</name>
</gene>
<dbReference type="Proteomes" id="UP000290289">
    <property type="component" value="Chromosome 1"/>
</dbReference>
<proteinExistence type="inferred from homology"/>
<accession>A0A498KKJ0</accession>
<evidence type="ECO:0000313" key="2">
    <source>
        <dbReference type="EMBL" id="RXI07976.1"/>
    </source>
</evidence>
<keyword evidence="1" id="KW-0217">Developmental protein</keyword>
<organism evidence="2 3">
    <name type="scientific">Malus domestica</name>
    <name type="common">Apple</name>
    <name type="synonym">Pyrus malus</name>
    <dbReference type="NCBI Taxonomy" id="3750"/>
    <lineage>
        <taxon>Eukaryota</taxon>
        <taxon>Viridiplantae</taxon>
        <taxon>Streptophyta</taxon>
        <taxon>Embryophyta</taxon>
        <taxon>Tracheophyta</taxon>
        <taxon>Spermatophyta</taxon>
        <taxon>Magnoliopsida</taxon>
        <taxon>eudicotyledons</taxon>
        <taxon>Gunneridae</taxon>
        <taxon>Pentapetalae</taxon>
        <taxon>rosids</taxon>
        <taxon>fabids</taxon>
        <taxon>Rosales</taxon>
        <taxon>Rosaceae</taxon>
        <taxon>Amygdaloideae</taxon>
        <taxon>Maleae</taxon>
        <taxon>Malus</taxon>
    </lineage>
</organism>
<keyword evidence="1" id="KW-0221">Differentiation</keyword>
<keyword evidence="3" id="KW-1185">Reference proteome</keyword>